<sequence length="386" mass="43670">MTTDPREDVVSSQYEKWVYPAPILDLPGWLANNWQWFDPSHAHRIFWPDREYPVGMDILIAGCGTNQAAVFAYNNPTAKVVAIDVSQPSLDHHKYLIDKYAMKNLELHLLPIEEVGTLGREFDLIVTTGVLHHLADPDKGMQALAAIMRPDAVMAVMLYATYGRLGVEMMQAIFRDLDLTQDEASIDIVRDAIGNINLDHPITSYLPIAPDLEYDAGLVDTFLHGRDRDYTIEECIDLATQAGLAFQDVFLKSPYYAPTGMDSSFYDRVAALPREKQWGVMERYNSRNACHFFTVCRADRPKSSYLIDFSSDDSLNYVPTLRHNCRLAGSVIHKPSWSRELNQVQVALMRQVDGRRTIGEITAGDPGARSFFQSLWQQDYLAMGII</sequence>
<gene>
    <name evidence="2" type="ORF">UFOPK3610_00678</name>
</gene>
<evidence type="ECO:0000313" key="2">
    <source>
        <dbReference type="EMBL" id="CAB4909434.1"/>
    </source>
</evidence>
<dbReference type="InterPro" id="IPR029063">
    <property type="entry name" value="SAM-dependent_MTases_sf"/>
</dbReference>
<dbReference type="InterPro" id="IPR013217">
    <property type="entry name" value="Methyltransf_12"/>
</dbReference>
<organism evidence="2">
    <name type="scientific">freshwater metagenome</name>
    <dbReference type="NCBI Taxonomy" id="449393"/>
    <lineage>
        <taxon>unclassified sequences</taxon>
        <taxon>metagenomes</taxon>
        <taxon>ecological metagenomes</taxon>
    </lineage>
</organism>
<accession>A0A6J7GQG0</accession>
<dbReference type="SUPFAM" id="SSF53335">
    <property type="entry name" value="S-adenosyl-L-methionine-dependent methyltransferases"/>
    <property type="match status" value="1"/>
</dbReference>
<dbReference type="Gene3D" id="3.40.50.150">
    <property type="entry name" value="Vaccinia Virus protein VP39"/>
    <property type="match status" value="1"/>
</dbReference>
<feature type="domain" description="Methyltransferase type 12" evidence="1">
    <location>
        <begin position="61"/>
        <end position="153"/>
    </location>
</feature>
<reference evidence="2" key="1">
    <citation type="submission" date="2020-05" db="EMBL/GenBank/DDBJ databases">
        <authorList>
            <person name="Chiriac C."/>
            <person name="Salcher M."/>
            <person name="Ghai R."/>
            <person name="Kavagutti S V."/>
        </authorList>
    </citation>
    <scope>NUCLEOTIDE SEQUENCE</scope>
</reference>
<dbReference type="EMBL" id="CAFBMR010000017">
    <property type="protein sequence ID" value="CAB4909434.1"/>
    <property type="molecule type" value="Genomic_DNA"/>
</dbReference>
<evidence type="ECO:0000259" key="1">
    <source>
        <dbReference type="Pfam" id="PF08242"/>
    </source>
</evidence>
<name>A0A6J7GQG0_9ZZZZ</name>
<protein>
    <submittedName>
        <fullName evidence="2">Unannotated protein</fullName>
    </submittedName>
</protein>
<proteinExistence type="predicted"/>
<dbReference type="Pfam" id="PF08242">
    <property type="entry name" value="Methyltransf_12"/>
    <property type="match status" value="1"/>
</dbReference>
<dbReference type="AlphaFoldDB" id="A0A6J7GQG0"/>
<dbReference type="CDD" id="cd02440">
    <property type="entry name" value="AdoMet_MTases"/>
    <property type="match status" value="1"/>
</dbReference>